<sequence length="211" mass="23876">MAKRIVLIDDHELVREGFQQLIESEDNFQVIGSYNSAEEAMAAADYANVDILVCDISLGGESGLQYACDMKEQHSNLMVIILSMYENPHYVLTAKSHKINGFISKRDASETLVKALNIISIGGEYFSPSVQEHTTTSDEYNEYLALTSREKEVFKYLALGQEPKKIAQELTIASKTVHVHRRNILNKFAFSNQFQLTKFALKYGLIEQDEL</sequence>
<evidence type="ECO:0000256" key="1">
    <source>
        <dbReference type="ARBA" id="ARBA00022553"/>
    </source>
</evidence>
<evidence type="ECO:0000259" key="4">
    <source>
        <dbReference type="PROSITE" id="PS50043"/>
    </source>
</evidence>
<dbReference type="InterPro" id="IPR000792">
    <property type="entry name" value="Tscrpt_reg_LuxR_C"/>
</dbReference>
<dbReference type="CDD" id="cd17535">
    <property type="entry name" value="REC_NarL-like"/>
    <property type="match status" value="1"/>
</dbReference>
<name>A0AA41WYK7_9ALTE</name>
<proteinExistence type="predicted"/>
<dbReference type="InterPro" id="IPR011006">
    <property type="entry name" value="CheY-like_superfamily"/>
</dbReference>
<keyword evidence="7" id="KW-1185">Reference proteome</keyword>
<comment type="caution">
    <text evidence="6">The sequence shown here is derived from an EMBL/GenBank/DDBJ whole genome shotgun (WGS) entry which is preliminary data.</text>
</comment>
<dbReference type="PROSITE" id="PS50043">
    <property type="entry name" value="HTH_LUXR_2"/>
    <property type="match status" value="1"/>
</dbReference>
<dbReference type="InterPro" id="IPR016032">
    <property type="entry name" value="Sig_transdc_resp-reg_C-effctor"/>
</dbReference>
<dbReference type="InterPro" id="IPR058245">
    <property type="entry name" value="NreC/VraR/RcsB-like_REC"/>
</dbReference>
<evidence type="ECO:0000256" key="2">
    <source>
        <dbReference type="ARBA" id="ARBA00023125"/>
    </source>
</evidence>
<reference evidence="6" key="1">
    <citation type="submission" date="2022-07" db="EMBL/GenBank/DDBJ databases">
        <title>Characterization of the Novel Bacterium Alteromonas immobilis LMIT006 and Alteromonas gregis LMIT007.</title>
        <authorList>
            <person name="Lin X."/>
        </authorList>
    </citation>
    <scope>NUCLEOTIDE SEQUENCE</scope>
    <source>
        <strain evidence="6">LMIT007</strain>
    </source>
</reference>
<dbReference type="GO" id="GO:0003677">
    <property type="term" value="F:DNA binding"/>
    <property type="evidence" value="ECO:0007669"/>
    <property type="project" value="UniProtKB-KW"/>
</dbReference>
<dbReference type="InterPro" id="IPR051015">
    <property type="entry name" value="EvgA-like"/>
</dbReference>
<dbReference type="PANTHER" id="PTHR45566">
    <property type="entry name" value="HTH-TYPE TRANSCRIPTIONAL REGULATOR YHJB-RELATED"/>
    <property type="match status" value="1"/>
</dbReference>
<dbReference type="SMART" id="SM00448">
    <property type="entry name" value="REC"/>
    <property type="match status" value="1"/>
</dbReference>
<evidence type="ECO:0000259" key="5">
    <source>
        <dbReference type="PROSITE" id="PS50110"/>
    </source>
</evidence>
<feature type="modified residue" description="4-aspartylphosphate" evidence="3">
    <location>
        <position position="55"/>
    </location>
</feature>
<dbReference type="PROSITE" id="PS50110">
    <property type="entry name" value="RESPONSE_REGULATORY"/>
    <property type="match status" value="1"/>
</dbReference>
<feature type="domain" description="HTH luxR-type" evidence="4">
    <location>
        <begin position="139"/>
        <end position="204"/>
    </location>
</feature>
<dbReference type="AlphaFoldDB" id="A0AA41WYK7"/>
<dbReference type="GO" id="GO:0006355">
    <property type="term" value="P:regulation of DNA-templated transcription"/>
    <property type="evidence" value="ECO:0007669"/>
    <property type="project" value="InterPro"/>
</dbReference>
<accession>A0AA41WYK7</accession>
<dbReference type="SMART" id="SM00421">
    <property type="entry name" value="HTH_LUXR"/>
    <property type="match status" value="1"/>
</dbReference>
<dbReference type="SUPFAM" id="SSF46894">
    <property type="entry name" value="C-terminal effector domain of the bipartite response regulators"/>
    <property type="match status" value="1"/>
</dbReference>
<dbReference type="Pfam" id="PF00196">
    <property type="entry name" value="GerE"/>
    <property type="match status" value="1"/>
</dbReference>
<dbReference type="PRINTS" id="PR00038">
    <property type="entry name" value="HTHLUXR"/>
</dbReference>
<keyword evidence="2" id="KW-0238">DNA-binding</keyword>
<organism evidence="6 7">
    <name type="scientific">Opacimonas viscosa</name>
    <dbReference type="NCBI Taxonomy" id="2961944"/>
    <lineage>
        <taxon>Bacteria</taxon>
        <taxon>Pseudomonadati</taxon>
        <taxon>Pseudomonadota</taxon>
        <taxon>Gammaproteobacteria</taxon>
        <taxon>Alteromonadales</taxon>
        <taxon>Alteromonadaceae</taxon>
        <taxon>Opacimonas</taxon>
    </lineage>
</organism>
<dbReference type="GO" id="GO:0000160">
    <property type="term" value="P:phosphorelay signal transduction system"/>
    <property type="evidence" value="ECO:0007669"/>
    <property type="project" value="InterPro"/>
</dbReference>
<dbReference type="PANTHER" id="PTHR45566:SF2">
    <property type="entry name" value="NARL SUBFAMILY"/>
    <property type="match status" value="1"/>
</dbReference>
<evidence type="ECO:0000313" key="7">
    <source>
        <dbReference type="Proteomes" id="UP001165413"/>
    </source>
</evidence>
<dbReference type="RefSeq" id="WP_254100691.1">
    <property type="nucleotide sequence ID" value="NZ_JANATA010000013.1"/>
</dbReference>
<evidence type="ECO:0000313" key="6">
    <source>
        <dbReference type="EMBL" id="MCP3428914.1"/>
    </source>
</evidence>
<dbReference type="Proteomes" id="UP001165413">
    <property type="component" value="Unassembled WGS sequence"/>
</dbReference>
<dbReference type="SUPFAM" id="SSF52172">
    <property type="entry name" value="CheY-like"/>
    <property type="match status" value="1"/>
</dbReference>
<dbReference type="Pfam" id="PF00072">
    <property type="entry name" value="Response_reg"/>
    <property type="match status" value="1"/>
</dbReference>
<dbReference type="CDD" id="cd06170">
    <property type="entry name" value="LuxR_C_like"/>
    <property type="match status" value="1"/>
</dbReference>
<dbReference type="Gene3D" id="3.40.50.2300">
    <property type="match status" value="1"/>
</dbReference>
<evidence type="ECO:0000256" key="3">
    <source>
        <dbReference type="PROSITE-ProRule" id="PRU00169"/>
    </source>
</evidence>
<protein>
    <submittedName>
        <fullName evidence="6">Response regulator transcription factor</fullName>
    </submittedName>
</protein>
<dbReference type="InterPro" id="IPR001789">
    <property type="entry name" value="Sig_transdc_resp-reg_receiver"/>
</dbReference>
<keyword evidence="1 3" id="KW-0597">Phosphoprotein</keyword>
<gene>
    <name evidence="6" type="ORF">NLF92_08130</name>
</gene>
<feature type="domain" description="Response regulatory" evidence="5">
    <location>
        <begin position="4"/>
        <end position="120"/>
    </location>
</feature>
<dbReference type="EMBL" id="JANATA010000013">
    <property type="protein sequence ID" value="MCP3428914.1"/>
    <property type="molecule type" value="Genomic_DNA"/>
</dbReference>